<evidence type="ECO:0000256" key="1">
    <source>
        <dbReference type="SAM" id="Phobius"/>
    </source>
</evidence>
<dbReference type="KEGG" id="can:Cyan10605_1242"/>
<evidence type="ECO:0000313" key="3">
    <source>
        <dbReference type="Proteomes" id="UP000010480"/>
    </source>
</evidence>
<sequence length="592" mass="63594" precursor="true">MKIKNIALYIALYNCLTLIISSLYIPVNAGEMEESITVKNPTTANSLQDSQNAQLLLSDSESYSETAQNQDILDENNTTIEYTLTPLQLTPFDPMTVETANTLPQGAFYTTYGANIFSTGSEGAGTGLQVYNGSIDYGINKDLQIGLALSFFDDTLSTRFNGRQTDFGFFSLAPRIKYKFIDKDNYDVAVIGSLEWLKVTSENGLFNGGDRSSQDNTLAGTIQVPFTYSFDDVYQWHVVGGLSVFPDTVNNGGDFYGTFFNIGTGISFKFAEQFGFFADVNVPLGPGGNSVNTRGDIGKSVVWSAGLNYLHSPAVGVDLSITNRLGSTPATRLLAFPPDGGNVGVGLNVRYTPDIFANYAPSFGDTPMTPLTNRDKQLLFDGFILTTPNTIRQGAFSLDTGLSPNYNFQLGYGLSNNAQLEFTGQQIADTDEPIGNSFKLGAATKLNFLNQANGDPFSFGIRGAFGESSDAGDGVGSFSAEAAFTYSANDNIALFFNPKAGLFGDNRILGAGLGINFQPFPGLQFIGEVTPMVSNDPTVWAAGARYMPPKTNFGIGVYGSNAAGSTNISNVIRQKDNNVSVGFNVMWLLGNN</sequence>
<dbReference type="OrthoDB" id="494228at2"/>
<keyword evidence="3" id="KW-1185">Reference proteome</keyword>
<organism evidence="2 3">
    <name type="scientific">Cyanobacterium aponinum (strain PCC 10605)</name>
    <dbReference type="NCBI Taxonomy" id="755178"/>
    <lineage>
        <taxon>Bacteria</taxon>
        <taxon>Bacillati</taxon>
        <taxon>Cyanobacteriota</taxon>
        <taxon>Cyanophyceae</taxon>
        <taxon>Oscillatoriophycideae</taxon>
        <taxon>Chroococcales</taxon>
        <taxon>Geminocystaceae</taxon>
        <taxon>Cyanobacterium</taxon>
    </lineage>
</organism>
<keyword evidence="1" id="KW-0472">Membrane</keyword>
<evidence type="ECO:0000313" key="2">
    <source>
        <dbReference type="EMBL" id="AFZ53360.1"/>
    </source>
</evidence>
<keyword evidence="1" id="KW-1133">Transmembrane helix</keyword>
<dbReference type="EMBL" id="CP003947">
    <property type="protein sequence ID" value="AFZ53360.1"/>
    <property type="molecule type" value="Genomic_DNA"/>
</dbReference>
<keyword evidence="1" id="KW-0812">Transmembrane</keyword>
<gene>
    <name evidence="2" type="ordered locus">Cyan10605_1242</name>
</gene>
<accession>K9Z455</accession>
<name>K9Z455_CYAAP</name>
<feature type="transmembrane region" description="Helical" evidence="1">
    <location>
        <begin position="7"/>
        <end position="27"/>
    </location>
</feature>
<dbReference type="HOGENOM" id="CLU_023355_0_0_3"/>
<dbReference type="Proteomes" id="UP000010480">
    <property type="component" value="Chromosome"/>
</dbReference>
<protein>
    <submittedName>
        <fullName evidence="2">Uncharacterized protein</fullName>
    </submittedName>
</protein>
<reference evidence="3" key="1">
    <citation type="journal article" date="2013" name="Proc. Natl. Acad. Sci. U.S.A.">
        <title>Improving the coverage of the cyanobacterial phylum using diversity-driven genome sequencing.</title>
        <authorList>
            <person name="Shih P.M."/>
            <person name="Wu D."/>
            <person name="Latifi A."/>
            <person name="Axen S.D."/>
            <person name="Fewer D.P."/>
            <person name="Talla E."/>
            <person name="Calteau A."/>
            <person name="Cai F."/>
            <person name="Tandeau de Marsac N."/>
            <person name="Rippka R."/>
            <person name="Herdman M."/>
            <person name="Sivonen K."/>
            <person name="Coursin T."/>
            <person name="Laurent T."/>
            <person name="Goodwin L."/>
            <person name="Nolan M."/>
            <person name="Davenport K.W."/>
            <person name="Han C.S."/>
            <person name="Rubin E.M."/>
            <person name="Eisen J.A."/>
            <person name="Woyke T."/>
            <person name="Gugger M."/>
            <person name="Kerfeld C.A."/>
        </authorList>
    </citation>
    <scope>NUCLEOTIDE SEQUENCE [LARGE SCALE GENOMIC DNA]</scope>
    <source>
        <strain evidence="3">PCC 10605</strain>
    </source>
</reference>
<dbReference type="STRING" id="755178.Cyan10605_1242"/>
<dbReference type="RefSeq" id="WP_015219089.1">
    <property type="nucleotide sequence ID" value="NC_019776.1"/>
</dbReference>
<proteinExistence type="predicted"/>
<dbReference type="AlphaFoldDB" id="K9Z455"/>
<dbReference type="eggNOG" id="COG3170">
    <property type="taxonomic scope" value="Bacteria"/>
</dbReference>